<dbReference type="Gene3D" id="3.40.930.10">
    <property type="entry name" value="Mannitol-specific EII, Chain A"/>
    <property type="match status" value="1"/>
</dbReference>
<reference evidence="14 15" key="1">
    <citation type="journal article" date="2021" name="ISME Commun">
        <title>Automated analysis of genomic sequences facilitates high-throughput and comprehensive description of bacteria.</title>
        <authorList>
            <person name="Hitch T.C.A."/>
        </authorList>
    </citation>
    <scope>NUCLEOTIDE SEQUENCE [LARGE SCALE GENOMIC DNA]</scope>
    <source>
        <strain evidence="14 15">Sanger_04</strain>
    </source>
</reference>
<evidence type="ECO:0000256" key="3">
    <source>
        <dbReference type="ARBA" id="ARBA00022490"/>
    </source>
</evidence>
<dbReference type="Pfam" id="PF00359">
    <property type="entry name" value="PTS_EIIA_2"/>
    <property type="match status" value="1"/>
</dbReference>
<gene>
    <name evidence="14" type="ORF">OCV63_04645</name>
</gene>
<evidence type="ECO:0000259" key="11">
    <source>
        <dbReference type="PROSITE" id="PS51094"/>
    </source>
</evidence>
<name>A0ABT2RV34_9FIRM</name>
<dbReference type="PROSITE" id="PS51094">
    <property type="entry name" value="PTS_EIIA_TYPE_2"/>
    <property type="match status" value="1"/>
</dbReference>
<evidence type="ECO:0000256" key="10">
    <source>
        <dbReference type="ARBA" id="ARBA00042072"/>
    </source>
</evidence>
<dbReference type="CDD" id="cd05568">
    <property type="entry name" value="PTS_IIB_bgl_like"/>
    <property type="match status" value="1"/>
</dbReference>
<evidence type="ECO:0000256" key="1">
    <source>
        <dbReference type="ARBA" id="ARBA00004496"/>
    </source>
</evidence>
<dbReference type="SUPFAM" id="SSF52794">
    <property type="entry name" value="PTS system IIB component-like"/>
    <property type="match status" value="1"/>
</dbReference>
<dbReference type="Gene3D" id="3.40.50.2300">
    <property type="match status" value="1"/>
</dbReference>
<feature type="domain" description="PRD" evidence="13">
    <location>
        <begin position="1"/>
        <end position="59"/>
    </location>
</feature>
<comment type="caution">
    <text evidence="14">The sequence shown here is derived from an EMBL/GenBank/DDBJ whole genome shotgun (WGS) entry which is preliminary data.</text>
</comment>
<dbReference type="InterPro" id="IPR036095">
    <property type="entry name" value="PTS_EIIB-like_sf"/>
</dbReference>
<evidence type="ECO:0000256" key="8">
    <source>
        <dbReference type="ARBA" id="ARBA00037387"/>
    </source>
</evidence>
<keyword evidence="5" id="KW-0808">Transferase</keyword>
<keyword evidence="15" id="KW-1185">Reference proteome</keyword>
<dbReference type="RefSeq" id="WP_262670643.1">
    <property type="nucleotide sequence ID" value="NZ_JAOQKC010000004.1"/>
</dbReference>
<dbReference type="EMBL" id="JAOQKC010000004">
    <property type="protein sequence ID" value="MCU6696183.1"/>
    <property type="molecule type" value="Genomic_DNA"/>
</dbReference>
<dbReference type="PANTHER" id="PTHR36203">
    <property type="entry name" value="ASCORBATE-SPECIFIC PTS SYSTEM EIIA COMPONENT"/>
    <property type="match status" value="1"/>
</dbReference>
<dbReference type="Proteomes" id="UP001652461">
    <property type="component" value="Unassembled WGS sequence"/>
</dbReference>
<organism evidence="14 15">
    <name type="scientific">Laedolimicola ammoniilytica</name>
    <dbReference type="NCBI Taxonomy" id="2981771"/>
    <lineage>
        <taxon>Bacteria</taxon>
        <taxon>Bacillati</taxon>
        <taxon>Bacillota</taxon>
        <taxon>Clostridia</taxon>
        <taxon>Lachnospirales</taxon>
        <taxon>Lachnospiraceae</taxon>
        <taxon>Laedolimicola</taxon>
    </lineage>
</organism>
<dbReference type="InterPro" id="IPR011608">
    <property type="entry name" value="PRD"/>
</dbReference>
<comment type="function">
    <text evidence="8">The phosphoenolpyruvate-dependent sugar phosphotransferase system (sugar PTS), a major carbohydrate active transport system, catalyzes the phosphorylation of incoming sugar substrates concomitantly with their translocation across the cell membrane. The enzyme II UlaABC PTS system is involved in ascorbate transport.</text>
</comment>
<feature type="domain" description="PTS EIIB type-2" evidence="12">
    <location>
        <begin position="64"/>
        <end position="152"/>
    </location>
</feature>
<accession>A0ABT2RV34</accession>
<keyword evidence="3" id="KW-0963">Cytoplasm</keyword>
<dbReference type="InterPro" id="IPR002178">
    <property type="entry name" value="PTS_EIIA_type-2_dom"/>
</dbReference>
<keyword evidence="7" id="KW-0418">Kinase</keyword>
<evidence type="ECO:0000313" key="14">
    <source>
        <dbReference type="EMBL" id="MCU6696183.1"/>
    </source>
</evidence>
<dbReference type="InterPro" id="IPR013011">
    <property type="entry name" value="PTS_EIIB_2"/>
</dbReference>
<keyword evidence="14" id="KW-0762">Sugar transport</keyword>
<proteinExistence type="predicted"/>
<keyword evidence="6" id="KW-0598">Phosphotransferase system</keyword>
<feature type="domain" description="PTS EIIA type-2" evidence="11">
    <location>
        <begin position="208"/>
        <end position="351"/>
    </location>
</feature>
<evidence type="ECO:0000259" key="12">
    <source>
        <dbReference type="PROSITE" id="PS51099"/>
    </source>
</evidence>
<evidence type="ECO:0000256" key="9">
    <source>
        <dbReference type="ARBA" id="ARBA00041175"/>
    </source>
</evidence>
<keyword evidence="4" id="KW-0597">Phosphoprotein</keyword>
<dbReference type="InterPro" id="IPR016152">
    <property type="entry name" value="PTrfase/Anion_transptr"/>
</dbReference>
<dbReference type="SUPFAM" id="SSF55804">
    <property type="entry name" value="Phoshotransferase/anion transport protein"/>
    <property type="match status" value="1"/>
</dbReference>
<comment type="subcellular location">
    <subcellularLocation>
        <location evidence="1">Cytoplasm</location>
    </subcellularLocation>
</comment>
<evidence type="ECO:0000313" key="15">
    <source>
        <dbReference type="Proteomes" id="UP001652461"/>
    </source>
</evidence>
<evidence type="ECO:0000256" key="4">
    <source>
        <dbReference type="ARBA" id="ARBA00022553"/>
    </source>
</evidence>
<dbReference type="CDD" id="cd00211">
    <property type="entry name" value="PTS_IIA_fru"/>
    <property type="match status" value="1"/>
</dbReference>
<dbReference type="PROSITE" id="PS51099">
    <property type="entry name" value="PTS_EIIB_TYPE_2"/>
    <property type="match status" value="1"/>
</dbReference>
<dbReference type="InterPro" id="IPR051351">
    <property type="entry name" value="Ascorbate-PTS_EIIA_comp"/>
</dbReference>
<evidence type="ECO:0000256" key="6">
    <source>
        <dbReference type="ARBA" id="ARBA00022683"/>
    </source>
</evidence>
<evidence type="ECO:0000256" key="7">
    <source>
        <dbReference type="ARBA" id="ARBA00022777"/>
    </source>
</evidence>
<evidence type="ECO:0000256" key="2">
    <source>
        <dbReference type="ARBA" id="ARBA00022448"/>
    </source>
</evidence>
<dbReference type="PANTHER" id="PTHR36203:SF1">
    <property type="entry name" value="ASCORBATE-SPECIFIC PTS SYSTEM EIIA COMPONENT"/>
    <property type="match status" value="1"/>
</dbReference>
<sequence>MLLENPLKEELICSYPQLYREICSVVRNDMDSGMIVDSDDEIAYILLHFATAMYRKEQNRSRLADVVVVCATGIGTSELVATGLQKKFCLNIKGAVAEHQLKQFLKKTEVDLIVTTIPLREEYNSVQVSPVLKREDIARIGKRLLDLGFDIQKPLENYAQWSDTAKWLGHLLQNYAGRDQEDDLKQMLKNFPLEERKKKEGKQYMLSELLEEQSMRLDAECQDWQACIWESGKLLVEKGDITEEYIKAVIDNVNEVGPYIVITKGVALPHATNKIGVIRTSMSFVRLKTPVNFGNKSNDPVKYIFMLATTDAESHLGALQDLAEFLEQKEFVAVLEEAKKPADVISYIVTHESSR</sequence>
<dbReference type="PROSITE" id="PS51372">
    <property type="entry name" value="PRD_2"/>
    <property type="match status" value="1"/>
</dbReference>
<evidence type="ECO:0000259" key="13">
    <source>
        <dbReference type="PROSITE" id="PS51372"/>
    </source>
</evidence>
<keyword evidence="2" id="KW-0813">Transport</keyword>
<protein>
    <recommendedName>
        <fullName evidence="9">Ascorbate-specific PTS system EIIA component</fullName>
    </recommendedName>
    <alternativeName>
        <fullName evidence="10">Ascorbate-specific phosphotransferase enzyme IIA component</fullName>
    </alternativeName>
</protein>
<evidence type="ECO:0000256" key="5">
    <source>
        <dbReference type="ARBA" id="ARBA00022679"/>
    </source>
</evidence>